<evidence type="ECO:0000313" key="2">
    <source>
        <dbReference type="EMBL" id="MDJ1650149.1"/>
    </source>
</evidence>
<dbReference type="PANTHER" id="PTHR45661:SF3">
    <property type="entry name" value="IG-LIKE DOMAIN-CONTAINING PROTEIN"/>
    <property type="match status" value="1"/>
</dbReference>
<sequence>MPANVTSGSTTYEVAALAKDAFAHCSELASISLPATLREVDPDALAGCTSLKSLSISAKSEAFASSDGMLFSKDYSKLLLIPEGKEGAAVIPGKTSSVPTLAFSRCQGIPSLIVGDGGTALSSYNGMLFTKDMKTLIACTPAAGTAVVLPTETEAIGEYAFAGCKDLASITALGNVRTIDSAAFPDEAKTSAVVALPTGENYEARKAVWEAAGFEHFAEPAKPGATARPESGQEAMSGLTYTLLDDYTLAASWEGKDDPAAELEIPASAEINGVPYRVSTIAENAFANRGSLTSVKLPTSITSINTAAFAGCANLATIEFPNTLRTIGERAFEATSIKDVWLPASIETIGSKAFAACESLERVVALGTPEAASDALAGCTNTSIYIPSGSQDSWSPGLPSEGNHLLPYGVSLSQEPLAIEAGQEANLLEGGNLQAPDPVETSYSYAATPLSVDAGQVSAKKAGTSDVAAVLTLDNVELARASRTVEVSPNPDAESGISLASADIPAVYLTGDTQINVTAPMQVFLGDGNGYDVATKPECATGTAIFKNNSSGQAVQLASVSCTTNLGVEKHIQTLDSSRNLNTQRIFSLYPQGNEGAAASFGYGTGVNSAVPTDKAAFGIAPGGSVPYTFRLNLTNDPSLANAEVKQEAASTGTNPVSVSLATVMCTFEGLTFTPTGHGNPNDTFYLWDTSTEQYYSLADVKVHAVDISNKGKGSLYYNMYAAYVAGDSKYVCKSKWSGATYDLCIIDVLHDDKASGGKAGLTFQFDGLLDSPESINSSSTNVGGWGASGLRANMNPDNLPNVGGVNNGSDGNYIWNQVPVDLQNAIEVVKKKYQPTYNGSTSTITISNDKLFIASYSELVESSKWGSNHWTAQEGTQYAYWHQKVTENDGENSSLSEGVDWWERSVSPGSSEDFLNVNSFGDPSLLTYADDSDYVYVRPCFCL</sequence>
<dbReference type="Proteomes" id="UP001232750">
    <property type="component" value="Unassembled WGS sequence"/>
</dbReference>
<dbReference type="Gene3D" id="3.80.10.10">
    <property type="entry name" value="Ribonuclease Inhibitor"/>
    <property type="match status" value="2"/>
</dbReference>
<dbReference type="PROSITE" id="PS50835">
    <property type="entry name" value="IG_LIKE"/>
    <property type="match status" value="1"/>
</dbReference>
<dbReference type="SUPFAM" id="SSF52058">
    <property type="entry name" value="L domain-like"/>
    <property type="match status" value="1"/>
</dbReference>
<dbReference type="Gene3D" id="3.40.50.12480">
    <property type="match status" value="1"/>
</dbReference>
<protein>
    <submittedName>
        <fullName evidence="2">Leucine-rich repeat protein</fullName>
    </submittedName>
</protein>
<gene>
    <name evidence="2" type="ORF">QNJ86_05010</name>
</gene>
<reference evidence="2 3" key="1">
    <citation type="submission" date="2023-05" db="EMBL/GenBank/DDBJ databases">
        <title>Gordonibacter KGMB12511T sp. nov., isolated from faeces of healthy Korean.</title>
        <authorList>
            <person name="Kim H.S."/>
            <person name="Kim J.-S."/>
            <person name="Suh M.K."/>
            <person name="Eom M.K."/>
            <person name="Do H.E."/>
            <person name="Lee J.-S."/>
        </authorList>
    </citation>
    <scope>NUCLEOTIDE SEQUENCE [LARGE SCALE GENOMIC DNA]</scope>
    <source>
        <strain evidence="2 3">KGMB12511</strain>
    </source>
</reference>
<dbReference type="RefSeq" id="WP_283831503.1">
    <property type="nucleotide sequence ID" value="NZ_JASJEU010000008.1"/>
</dbReference>
<dbReference type="InterPro" id="IPR053139">
    <property type="entry name" value="Surface_bspA-like"/>
</dbReference>
<feature type="domain" description="Ig-like" evidence="1">
    <location>
        <begin position="638"/>
        <end position="733"/>
    </location>
</feature>
<accession>A0ABT7DKU6</accession>
<evidence type="ECO:0000313" key="3">
    <source>
        <dbReference type="Proteomes" id="UP001232750"/>
    </source>
</evidence>
<dbReference type="InterPro" id="IPR046240">
    <property type="entry name" value="DUF6273"/>
</dbReference>
<dbReference type="InterPro" id="IPR032675">
    <property type="entry name" value="LRR_dom_sf"/>
</dbReference>
<name>A0ABT7DKU6_9ACTN</name>
<dbReference type="Pfam" id="PF19789">
    <property type="entry name" value="DUF6273"/>
    <property type="match status" value="1"/>
</dbReference>
<evidence type="ECO:0000259" key="1">
    <source>
        <dbReference type="PROSITE" id="PS50835"/>
    </source>
</evidence>
<dbReference type="InterPro" id="IPR007110">
    <property type="entry name" value="Ig-like_dom"/>
</dbReference>
<keyword evidence="3" id="KW-1185">Reference proteome</keyword>
<dbReference type="InterPro" id="IPR026906">
    <property type="entry name" value="LRR_5"/>
</dbReference>
<comment type="caution">
    <text evidence="2">The sequence shown here is derived from an EMBL/GenBank/DDBJ whole genome shotgun (WGS) entry which is preliminary data.</text>
</comment>
<organism evidence="2 3">
    <name type="scientific">Gordonibacter faecis</name>
    <dbReference type="NCBI Taxonomy" id="3047475"/>
    <lineage>
        <taxon>Bacteria</taxon>
        <taxon>Bacillati</taxon>
        <taxon>Actinomycetota</taxon>
        <taxon>Coriobacteriia</taxon>
        <taxon>Eggerthellales</taxon>
        <taxon>Eggerthellaceae</taxon>
        <taxon>Gordonibacter</taxon>
    </lineage>
</organism>
<dbReference type="PANTHER" id="PTHR45661">
    <property type="entry name" value="SURFACE ANTIGEN"/>
    <property type="match status" value="1"/>
</dbReference>
<dbReference type="EMBL" id="JASJEU010000008">
    <property type="protein sequence ID" value="MDJ1650149.1"/>
    <property type="molecule type" value="Genomic_DNA"/>
</dbReference>
<proteinExistence type="predicted"/>
<dbReference type="Pfam" id="PF13306">
    <property type="entry name" value="LRR_5"/>
    <property type="match status" value="3"/>
</dbReference>